<comment type="caution">
    <text evidence="10">The sequence shown here is derived from an EMBL/GenBank/DDBJ whole genome shotgun (WGS) entry which is preliminary data.</text>
</comment>
<dbReference type="SUPFAM" id="SSF51306">
    <property type="entry name" value="LexA/Signal peptidase"/>
    <property type="match status" value="1"/>
</dbReference>
<evidence type="ECO:0000256" key="2">
    <source>
        <dbReference type="ARBA" id="ARBA00009370"/>
    </source>
</evidence>
<dbReference type="InterPro" id="IPR019533">
    <property type="entry name" value="Peptidase_S26"/>
</dbReference>
<keyword evidence="6 7" id="KW-0378">Hydrolase</keyword>
<evidence type="ECO:0000259" key="9">
    <source>
        <dbReference type="Pfam" id="PF10502"/>
    </source>
</evidence>
<feature type="domain" description="Peptidase S26" evidence="9">
    <location>
        <begin position="14"/>
        <end position="220"/>
    </location>
</feature>
<sequence>MSEKVEKKESTFGETVKVIVQALLLALVIRSFLFQPFSIPSGSMMPTLLVGDYLFVSKYAYGYSRYSFPFSPNLFSGRIWSGEPKRGDIAVFRLPSDPRVDYIKRVVGLPGDRIQMINSVLHINGEPVKRERIGTFSADGNYETKVNNAPVYRETLPNGVTYETLDAVPNSATDNTRVFQVPEGHYFMMGDNRDNSADSRLSVGYVPLENFVGRAEMIFFSIGDNTSPLEIWKWPSELRFGRLFEMTE</sequence>
<dbReference type="PROSITE" id="PS00760">
    <property type="entry name" value="SPASE_I_2"/>
    <property type="match status" value="1"/>
</dbReference>
<dbReference type="InterPro" id="IPR019758">
    <property type="entry name" value="Pept_S26A_signal_pept_1_CS"/>
</dbReference>
<keyword evidence="7" id="KW-0472">Membrane</keyword>
<dbReference type="Gene3D" id="2.10.109.10">
    <property type="entry name" value="Umud Fragment, subunit A"/>
    <property type="match status" value="1"/>
</dbReference>
<dbReference type="PROSITE" id="PS00501">
    <property type="entry name" value="SPASE_I_1"/>
    <property type="match status" value="1"/>
</dbReference>
<comment type="similarity">
    <text evidence="2 8">Belongs to the peptidase S26 family.</text>
</comment>
<evidence type="ECO:0000256" key="8">
    <source>
        <dbReference type="RuleBase" id="RU362042"/>
    </source>
</evidence>
<protein>
    <recommendedName>
        <fullName evidence="4 7">Signal peptidase I</fullName>
        <ecNumber evidence="3 7">3.4.21.89</ecNumber>
    </recommendedName>
</protein>
<evidence type="ECO:0000313" key="11">
    <source>
        <dbReference type="Proteomes" id="UP001148313"/>
    </source>
</evidence>
<dbReference type="EMBL" id="JAPJZH010000010">
    <property type="protein sequence ID" value="MDA4846890.1"/>
    <property type="molecule type" value="Genomic_DNA"/>
</dbReference>
<dbReference type="GO" id="GO:0009003">
    <property type="term" value="F:signal peptidase activity"/>
    <property type="evidence" value="ECO:0007669"/>
    <property type="project" value="UniProtKB-EC"/>
</dbReference>
<keyword evidence="5 7" id="KW-0645">Protease</keyword>
<evidence type="ECO:0000256" key="6">
    <source>
        <dbReference type="ARBA" id="ARBA00022801"/>
    </source>
</evidence>
<accession>A0ABT4VQ99</accession>
<dbReference type="PRINTS" id="PR00727">
    <property type="entry name" value="LEADERPTASE"/>
</dbReference>
<dbReference type="CDD" id="cd06530">
    <property type="entry name" value="S26_SPase_I"/>
    <property type="match status" value="1"/>
</dbReference>
<proteinExistence type="inferred from homology"/>
<dbReference type="NCBIfam" id="TIGR02227">
    <property type="entry name" value="sigpep_I_bact"/>
    <property type="match status" value="1"/>
</dbReference>
<evidence type="ECO:0000256" key="7">
    <source>
        <dbReference type="RuleBase" id="RU003993"/>
    </source>
</evidence>
<gene>
    <name evidence="10" type="primary">lepB</name>
    <name evidence="10" type="ORF">OOZ53_16140</name>
</gene>
<dbReference type="InterPro" id="IPR000223">
    <property type="entry name" value="Pept_S26A_signal_pept_1"/>
</dbReference>
<dbReference type="PROSITE" id="PS00761">
    <property type="entry name" value="SPASE_I_3"/>
    <property type="match status" value="1"/>
</dbReference>
<comment type="subcellular location">
    <subcellularLocation>
        <location evidence="8">Membrane</location>
        <topology evidence="8">Single-pass type II membrane protein</topology>
    </subcellularLocation>
</comment>
<feature type="transmembrane region" description="Helical" evidence="7">
    <location>
        <begin position="12"/>
        <end position="33"/>
    </location>
</feature>
<name>A0ABT4VQ99_9HYPH</name>
<evidence type="ECO:0000256" key="3">
    <source>
        <dbReference type="ARBA" id="ARBA00013208"/>
    </source>
</evidence>
<organism evidence="10 11">
    <name type="scientific">Hoeflea poritis</name>
    <dbReference type="NCBI Taxonomy" id="2993659"/>
    <lineage>
        <taxon>Bacteria</taxon>
        <taxon>Pseudomonadati</taxon>
        <taxon>Pseudomonadota</taxon>
        <taxon>Alphaproteobacteria</taxon>
        <taxon>Hyphomicrobiales</taxon>
        <taxon>Rhizobiaceae</taxon>
        <taxon>Hoeflea</taxon>
    </lineage>
</organism>
<comment type="catalytic activity">
    <reaction evidence="1 7">
        <text>Cleavage of hydrophobic, N-terminal signal or leader sequences from secreted and periplasmic proteins.</text>
        <dbReference type="EC" id="3.4.21.89"/>
    </reaction>
</comment>
<keyword evidence="7" id="KW-1133">Transmembrane helix</keyword>
<dbReference type="RefSeq" id="WP_271090691.1">
    <property type="nucleotide sequence ID" value="NZ_JAPJZH010000010.1"/>
</dbReference>
<evidence type="ECO:0000313" key="10">
    <source>
        <dbReference type="EMBL" id="MDA4846890.1"/>
    </source>
</evidence>
<dbReference type="InterPro" id="IPR019756">
    <property type="entry name" value="Pept_S26A_signal_pept_1_Ser-AS"/>
</dbReference>
<evidence type="ECO:0000256" key="4">
    <source>
        <dbReference type="ARBA" id="ARBA00019232"/>
    </source>
</evidence>
<dbReference type="InterPro" id="IPR036286">
    <property type="entry name" value="LexA/Signal_pep-like_sf"/>
</dbReference>
<dbReference type="Pfam" id="PF10502">
    <property type="entry name" value="Peptidase_S26"/>
    <property type="match status" value="1"/>
</dbReference>
<evidence type="ECO:0000256" key="1">
    <source>
        <dbReference type="ARBA" id="ARBA00000677"/>
    </source>
</evidence>
<keyword evidence="11" id="KW-1185">Reference proteome</keyword>
<dbReference type="InterPro" id="IPR019757">
    <property type="entry name" value="Pept_S26A_signal_pept_1_Lys-AS"/>
</dbReference>
<keyword evidence="7" id="KW-0812">Transmembrane</keyword>
<dbReference type="EC" id="3.4.21.89" evidence="3 7"/>
<dbReference type="PANTHER" id="PTHR43390:SF1">
    <property type="entry name" value="CHLOROPLAST PROCESSING PEPTIDASE"/>
    <property type="match status" value="1"/>
</dbReference>
<reference evidence="10" key="1">
    <citation type="submission" date="2022-11" db="EMBL/GenBank/DDBJ databases">
        <title>Hoeflea poritis sp. nov., isolated from scleractinian coral Porites lutea.</title>
        <authorList>
            <person name="Zhang G."/>
            <person name="Wei Q."/>
            <person name="Cai L."/>
        </authorList>
    </citation>
    <scope>NUCLEOTIDE SEQUENCE</scope>
    <source>
        <strain evidence="10">E7-10</strain>
    </source>
</reference>
<dbReference type="PANTHER" id="PTHR43390">
    <property type="entry name" value="SIGNAL PEPTIDASE I"/>
    <property type="match status" value="1"/>
</dbReference>
<evidence type="ECO:0000256" key="5">
    <source>
        <dbReference type="ARBA" id="ARBA00022670"/>
    </source>
</evidence>
<dbReference type="Proteomes" id="UP001148313">
    <property type="component" value="Unassembled WGS sequence"/>
</dbReference>